<protein>
    <recommendedName>
        <fullName evidence="3">Endonuclease/exonuclease/phosphatase domain-containing protein</fullName>
    </recommendedName>
</protein>
<name>A0A2P5Y9E4_GOSBA</name>
<dbReference type="EMBL" id="KZ663509">
    <property type="protein sequence ID" value="PPS12207.1"/>
    <property type="molecule type" value="Genomic_DNA"/>
</dbReference>
<sequence length="208" mass="24245">MTLGVEITEMGWDLSIRAQSQRALAMNSVWLRKAKQDNSMTNHTLNMLDHDLEDVALVREELDDLLRNEEILVDLNHLSASEVDNRPSTKGGLCLAWQNAIHISLQNFSKRHIDVVLKDNERVNWQFTSFYGTLYAQDIEDSRPVLKNLYKKENVTWLACGDFNEIMMEMFRKALEFCQLHDVGCFGRWFTWISQIQIYQNVWIGGCQ</sequence>
<reference evidence="1 2" key="1">
    <citation type="submission" date="2015-01" db="EMBL/GenBank/DDBJ databases">
        <title>Genome of allotetraploid Gossypium barbadense reveals genomic plasticity and fiber elongation in cotton evolution.</title>
        <authorList>
            <person name="Chen X."/>
            <person name="Liu X."/>
            <person name="Zhao B."/>
            <person name="Zheng H."/>
            <person name="Hu Y."/>
            <person name="Lu G."/>
            <person name="Yang C."/>
            <person name="Chen J."/>
            <person name="Shan C."/>
            <person name="Zhang L."/>
            <person name="Zhou Y."/>
            <person name="Wang L."/>
            <person name="Guo W."/>
            <person name="Bai Y."/>
            <person name="Ruan J."/>
            <person name="Shangguan X."/>
            <person name="Mao Y."/>
            <person name="Jiang J."/>
            <person name="Zhu Y."/>
            <person name="Lei J."/>
            <person name="Kang H."/>
            <person name="Chen S."/>
            <person name="He X."/>
            <person name="Wang R."/>
            <person name="Wang Y."/>
            <person name="Chen J."/>
            <person name="Wang L."/>
            <person name="Yu S."/>
            <person name="Wang B."/>
            <person name="Wei J."/>
            <person name="Song S."/>
            <person name="Lu X."/>
            <person name="Gao Z."/>
            <person name="Gu W."/>
            <person name="Deng X."/>
            <person name="Ma D."/>
            <person name="Wang S."/>
            <person name="Liang W."/>
            <person name="Fang L."/>
            <person name="Cai C."/>
            <person name="Zhu X."/>
            <person name="Zhou B."/>
            <person name="Zhang Y."/>
            <person name="Chen Z."/>
            <person name="Xu S."/>
            <person name="Zhu R."/>
            <person name="Wang S."/>
            <person name="Zhang T."/>
            <person name="Zhao G."/>
        </authorList>
    </citation>
    <scope>NUCLEOTIDE SEQUENCE [LARGE SCALE GENOMIC DNA]</scope>
    <source>
        <strain evidence="2">cv. Xinhai21</strain>
        <tissue evidence="1">Leaf</tissue>
    </source>
</reference>
<dbReference type="AlphaFoldDB" id="A0A2P5Y9E4"/>
<gene>
    <name evidence="1" type="ORF">GOBAR_AA08445</name>
</gene>
<accession>A0A2P5Y9E4</accession>
<proteinExistence type="predicted"/>
<dbReference type="Proteomes" id="UP000239757">
    <property type="component" value="Unassembled WGS sequence"/>
</dbReference>
<evidence type="ECO:0000313" key="1">
    <source>
        <dbReference type="EMBL" id="PPS12207.1"/>
    </source>
</evidence>
<dbReference type="InterPro" id="IPR036691">
    <property type="entry name" value="Endo/exonu/phosph_ase_sf"/>
</dbReference>
<dbReference type="OrthoDB" id="991388at2759"/>
<organism evidence="1 2">
    <name type="scientific">Gossypium barbadense</name>
    <name type="common">Sea Island cotton</name>
    <name type="synonym">Hibiscus barbadensis</name>
    <dbReference type="NCBI Taxonomy" id="3634"/>
    <lineage>
        <taxon>Eukaryota</taxon>
        <taxon>Viridiplantae</taxon>
        <taxon>Streptophyta</taxon>
        <taxon>Embryophyta</taxon>
        <taxon>Tracheophyta</taxon>
        <taxon>Spermatophyta</taxon>
        <taxon>Magnoliopsida</taxon>
        <taxon>eudicotyledons</taxon>
        <taxon>Gunneridae</taxon>
        <taxon>Pentapetalae</taxon>
        <taxon>rosids</taxon>
        <taxon>malvids</taxon>
        <taxon>Malvales</taxon>
        <taxon>Malvaceae</taxon>
        <taxon>Malvoideae</taxon>
        <taxon>Gossypium</taxon>
    </lineage>
</organism>
<evidence type="ECO:0000313" key="2">
    <source>
        <dbReference type="Proteomes" id="UP000239757"/>
    </source>
</evidence>
<dbReference type="SUPFAM" id="SSF56219">
    <property type="entry name" value="DNase I-like"/>
    <property type="match status" value="1"/>
</dbReference>
<evidence type="ECO:0008006" key="3">
    <source>
        <dbReference type="Google" id="ProtNLM"/>
    </source>
</evidence>